<protein>
    <submittedName>
        <fullName evidence="7">Protein kinase C eta type</fullName>
    </submittedName>
</protein>
<dbReference type="PROSITE" id="PS50011">
    <property type="entry name" value="PROTEIN_KINASE_DOM"/>
    <property type="match status" value="1"/>
</dbReference>
<accession>R0KLK9</accession>
<dbReference type="InterPro" id="IPR011009">
    <property type="entry name" value="Kinase-like_dom_sf"/>
</dbReference>
<dbReference type="GO" id="GO:0004674">
    <property type="term" value="F:protein serine/threonine kinase activity"/>
    <property type="evidence" value="ECO:0007669"/>
    <property type="project" value="UniProtKB-KW"/>
</dbReference>
<organism evidence="7 8">
    <name type="scientific">Anas platyrhynchos</name>
    <name type="common">Mallard</name>
    <name type="synonym">Anas boschas</name>
    <dbReference type="NCBI Taxonomy" id="8839"/>
    <lineage>
        <taxon>Eukaryota</taxon>
        <taxon>Metazoa</taxon>
        <taxon>Chordata</taxon>
        <taxon>Craniata</taxon>
        <taxon>Vertebrata</taxon>
        <taxon>Euteleostomi</taxon>
        <taxon>Archelosauria</taxon>
        <taxon>Archosauria</taxon>
        <taxon>Dinosauria</taxon>
        <taxon>Saurischia</taxon>
        <taxon>Theropoda</taxon>
        <taxon>Coelurosauria</taxon>
        <taxon>Aves</taxon>
        <taxon>Neognathae</taxon>
        <taxon>Galloanserae</taxon>
        <taxon>Anseriformes</taxon>
        <taxon>Anatidae</taxon>
        <taxon>Anatinae</taxon>
        <taxon>Anas</taxon>
    </lineage>
</organism>
<dbReference type="Proteomes" id="UP000296049">
    <property type="component" value="Unassembled WGS sequence"/>
</dbReference>
<sequence length="124" mass="13765">MCKEGIHDGITTATFCGTPDYIAPEILQEMLYGPDVDWWAMGVLLYEMLCGHAPFEAENEDDLFEAILNDEVVYPTWLQQDAVAILKAVSSLGRLSASPPGFLQPKSGKRKQGWGMGAQKLWFP</sequence>
<keyword evidence="8" id="KW-1185">Reference proteome</keyword>
<evidence type="ECO:0000256" key="1">
    <source>
        <dbReference type="ARBA" id="ARBA00022527"/>
    </source>
</evidence>
<keyword evidence="1" id="KW-0723">Serine/threonine-protein kinase</keyword>
<keyword evidence="3" id="KW-0547">Nucleotide-binding</keyword>
<dbReference type="InterPro" id="IPR000719">
    <property type="entry name" value="Prot_kinase_dom"/>
</dbReference>
<name>R0KLK9_ANAPL</name>
<dbReference type="Gene3D" id="1.10.510.10">
    <property type="entry name" value="Transferase(Phosphotransferase) domain 1"/>
    <property type="match status" value="1"/>
</dbReference>
<dbReference type="AlphaFoldDB" id="R0KLK9"/>
<feature type="domain" description="Protein kinase" evidence="6">
    <location>
        <begin position="1"/>
        <end position="124"/>
    </location>
</feature>
<evidence type="ECO:0000313" key="8">
    <source>
        <dbReference type="Proteomes" id="UP000296049"/>
    </source>
</evidence>
<dbReference type="GO" id="GO:0005524">
    <property type="term" value="F:ATP binding"/>
    <property type="evidence" value="ECO:0007669"/>
    <property type="project" value="UniProtKB-KW"/>
</dbReference>
<evidence type="ECO:0000256" key="2">
    <source>
        <dbReference type="ARBA" id="ARBA00022679"/>
    </source>
</evidence>
<evidence type="ECO:0000256" key="5">
    <source>
        <dbReference type="ARBA" id="ARBA00022840"/>
    </source>
</evidence>
<dbReference type="EMBL" id="KB745078">
    <property type="protein sequence ID" value="EOA94058.1"/>
    <property type="molecule type" value="Genomic_DNA"/>
</dbReference>
<evidence type="ECO:0000313" key="7">
    <source>
        <dbReference type="EMBL" id="EOA94058.1"/>
    </source>
</evidence>
<evidence type="ECO:0000256" key="4">
    <source>
        <dbReference type="ARBA" id="ARBA00022777"/>
    </source>
</evidence>
<gene>
    <name evidence="7" type="ORF">Anapl_15022</name>
</gene>
<dbReference type="PANTHER" id="PTHR24351">
    <property type="entry name" value="RIBOSOMAL PROTEIN S6 KINASE"/>
    <property type="match status" value="1"/>
</dbReference>
<keyword evidence="2" id="KW-0808">Transferase</keyword>
<keyword evidence="5" id="KW-0067">ATP-binding</keyword>
<evidence type="ECO:0000259" key="6">
    <source>
        <dbReference type="PROSITE" id="PS50011"/>
    </source>
</evidence>
<evidence type="ECO:0000256" key="3">
    <source>
        <dbReference type="ARBA" id="ARBA00022741"/>
    </source>
</evidence>
<proteinExistence type="predicted"/>
<reference evidence="8" key="1">
    <citation type="journal article" date="2013" name="Nat. Genet.">
        <title>The duck genome and transcriptome provide insight into an avian influenza virus reservoir species.</title>
        <authorList>
            <person name="Huang Y."/>
            <person name="Li Y."/>
            <person name="Burt D.W."/>
            <person name="Chen H."/>
            <person name="Zhang Y."/>
            <person name="Qian W."/>
            <person name="Kim H."/>
            <person name="Gan S."/>
            <person name="Zhao Y."/>
            <person name="Li J."/>
            <person name="Yi K."/>
            <person name="Feng H."/>
            <person name="Zhu P."/>
            <person name="Li B."/>
            <person name="Liu Q."/>
            <person name="Fairley S."/>
            <person name="Magor K.E."/>
            <person name="Du Z."/>
            <person name="Hu X."/>
            <person name="Goodman L."/>
            <person name="Tafer H."/>
            <person name="Vignal A."/>
            <person name="Lee T."/>
            <person name="Kim K.W."/>
            <person name="Sheng Z."/>
            <person name="An Y."/>
            <person name="Searle S."/>
            <person name="Herrero J."/>
            <person name="Groenen M.A."/>
            <person name="Crooijmans R.P."/>
            <person name="Faraut T."/>
            <person name="Cai Q."/>
            <person name="Webster R.G."/>
            <person name="Aldridge J.R."/>
            <person name="Warren W.C."/>
            <person name="Bartschat S."/>
            <person name="Kehr S."/>
            <person name="Marz M."/>
            <person name="Stadler P.F."/>
            <person name="Smith J."/>
            <person name="Kraus R.H."/>
            <person name="Zhao Y."/>
            <person name="Ren L."/>
            <person name="Fei J."/>
            <person name="Morisson M."/>
            <person name="Kaiser P."/>
            <person name="Griffin D.K."/>
            <person name="Rao M."/>
            <person name="Pitel F."/>
            <person name="Wang J."/>
            <person name="Li N."/>
        </authorList>
    </citation>
    <scope>NUCLEOTIDE SEQUENCE [LARGE SCALE GENOMIC DNA]</scope>
</reference>
<keyword evidence="4 7" id="KW-0418">Kinase</keyword>
<dbReference type="SUPFAM" id="SSF56112">
    <property type="entry name" value="Protein kinase-like (PK-like)"/>
    <property type="match status" value="1"/>
</dbReference>
<dbReference type="Pfam" id="PF00069">
    <property type="entry name" value="Pkinase"/>
    <property type="match status" value="1"/>
</dbReference>